<organism evidence="2 3">
    <name type="scientific">Punica granatum</name>
    <name type="common">Pomegranate</name>
    <dbReference type="NCBI Taxonomy" id="22663"/>
    <lineage>
        <taxon>Eukaryota</taxon>
        <taxon>Viridiplantae</taxon>
        <taxon>Streptophyta</taxon>
        <taxon>Embryophyta</taxon>
        <taxon>Tracheophyta</taxon>
        <taxon>Spermatophyta</taxon>
        <taxon>Magnoliopsida</taxon>
        <taxon>eudicotyledons</taxon>
        <taxon>Gunneridae</taxon>
        <taxon>Pentapetalae</taxon>
        <taxon>rosids</taxon>
        <taxon>malvids</taxon>
        <taxon>Myrtales</taxon>
        <taxon>Lythraceae</taxon>
        <taxon>Punica</taxon>
    </lineage>
</organism>
<name>A0A2I0KAX0_PUNGR</name>
<evidence type="ECO:0000313" key="2">
    <source>
        <dbReference type="EMBL" id="PKI65283.1"/>
    </source>
</evidence>
<feature type="region of interest" description="Disordered" evidence="1">
    <location>
        <begin position="1"/>
        <end position="28"/>
    </location>
</feature>
<keyword evidence="3" id="KW-1185">Reference proteome</keyword>
<evidence type="ECO:0000256" key="1">
    <source>
        <dbReference type="SAM" id="MobiDB-lite"/>
    </source>
</evidence>
<reference evidence="2 3" key="1">
    <citation type="submission" date="2017-11" db="EMBL/GenBank/DDBJ databases">
        <title>De-novo sequencing of pomegranate (Punica granatum L.) genome.</title>
        <authorList>
            <person name="Akparov Z."/>
            <person name="Amiraslanov A."/>
            <person name="Hajiyeva S."/>
            <person name="Abbasov M."/>
            <person name="Kaur K."/>
            <person name="Hamwieh A."/>
            <person name="Solovyev V."/>
            <person name="Salamov A."/>
            <person name="Braich B."/>
            <person name="Kosarev P."/>
            <person name="Mahmoud A."/>
            <person name="Hajiyev E."/>
            <person name="Babayeva S."/>
            <person name="Izzatullayeva V."/>
            <person name="Mammadov A."/>
            <person name="Mammadov A."/>
            <person name="Sharifova S."/>
            <person name="Ojaghi J."/>
            <person name="Eynullazada K."/>
            <person name="Bayramov B."/>
            <person name="Abdulazimova A."/>
            <person name="Shahmuradov I."/>
        </authorList>
    </citation>
    <scope>NUCLEOTIDE SEQUENCE [LARGE SCALE GENOMIC DNA]</scope>
    <source>
        <strain evidence="3">cv. AG2017</strain>
        <tissue evidence="2">Leaf</tissue>
    </source>
</reference>
<accession>A0A2I0KAX0</accession>
<protein>
    <submittedName>
        <fullName evidence="2">Uncharacterized protein</fullName>
    </submittedName>
</protein>
<gene>
    <name evidence="2" type="ORF">CRG98_014321</name>
</gene>
<proteinExistence type="predicted"/>
<evidence type="ECO:0000313" key="3">
    <source>
        <dbReference type="Proteomes" id="UP000233551"/>
    </source>
</evidence>
<dbReference type="AlphaFoldDB" id="A0A2I0KAX0"/>
<dbReference type="EMBL" id="PGOL01000761">
    <property type="protein sequence ID" value="PKI65283.1"/>
    <property type="molecule type" value="Genomic_DNA"/>
</dbReference>
<sequence>MRTRAPSTSEPPPAVPRSLPRSGAAVPSHHSCSDHLFLFSVFISISRVLMTVSDQHRFSVPMSRLPRCLGIFGELGPSSSSWKSSSGSPDQPFTLLGIIRTSRVCQTRLSHPTRLA</sequence>
<comment type="caution">
    <text evidence="2">The sequence shown here is derived from an EMBL/GenBank/DDBJ whole genome shotgun (WGS) entry which is preliminary data.</text>
</comment>
<dbReference type="Proteomes" id="UP000233551">
    <property type="component" value="Unassembled WGS sequence"/>
</dbReference>